<evidence type="ECO:0000313" key="3">
    <source>
        <dbReference type="Proteomes" id="UP000540989"/>
    </source>
</evidence>
<reference evidence="2 3" key="1">
    <citation type="submission" date="2020-08" db="EMBL/GenBank/DDBJ databases">
        <title>Genomic Encyclopedia of Type Strains, Phase IV (KMG-V): Genome sequencing to study the core and pangenomes of soil and plant-associated prokaryotes.</title>
        <authorList>
            <person name="Whitman W."/>
        </authorList>
    </citation>
    <scope>NUCLEOTIDE SEQUENCE [LARGE SCALE GENOMIC DNA]</scope>
    <source>
        <strain evidence="2 3">M8UP14</strain>
    </source>
</reference>
<keyword evidence="3" id="KW-1185">Reference proteome</keyword>
<gene>
    <name evidence="2" type="ORF">HDF16_002168</name>
</gene>
<dbReference type="RefSeq" id="WP_184216410.1">
    <property type="nucleotide sequence ID" value="NZ_JACHIP010000003.1"/>
</dbReference>
<evidence type="ECO:0000313" key="2">
    <source>
        <dbReference type="EMBL" id="MBB5057462.1"/>
    </source>
</evidence>
<organism evidence="2 3">
    <name type="scientific">Granulicella aggregans</name>
    <dbReference type="NCBI Taxonomy" id="474949"/>
    <lineage>
        <taxon>Bacteria</taxon>
        <taxon>Pseudomonadati</taxon>
        <taxon>Acidobacteriota</taxon>
        <taxon>Terriglobia</taxon>
        <taxon>Terriglobales</taxon>
        <taxon>Acidobacteriaceae</taxon>
        <taxon>Granulicella</taxon>
    </lineage>
</organism>
<dbReference type="Pfam" id="PF12728">
    <property type="entry name" value="HTH_17"/>
    <property type="match status" value="1"/>
</dbReference>
<proteinExistence type="predicted"/>
<sequence>MRGFDDYLTTAQAAEVMNVTKTTLESWRWSGKGPAYVRLGKVVRYGRAAIQEFIEANVYTSIESRMSAGNLGVRPAFREVGFTKETADQRKARLTGQRELVARIGRDIRLKGELSSKRKTGNHDGAS</sequence>
<dbReference type="EMBL" id="JACHIP010000003">
    <property type="protein sequence ID" value="MBB5057462.1"/>
    <property type="molecule type" value="Genomic_DNA"/>
</dbReference>
<protein>
    <submittedName>
        <fullName evidence="2">Excisionase family DNA binding protein</fullName>
    </submittedName>
</protein>
<dbReference type="Proteomes" id="UP000540989">
    <property type="component" value="Unassembled WGS sequence"/>
</dbReference>
<name>A0A7W7ZCW8_9BACT</name>
<dbReference type="InterPro" id="IPR009061">
    <property type="entry name" value="DNA-bd_dom_put_sf"/>
</dbReference>
<accession>A0A7W7ZCW8</accession>
<dbReference type="SUPFAM" id="SSF46955">
    <property type="entry name" value="Putative DNA-binding domain"/>
    <property type="match status" value="1"/>
</dbReference>
<feature type="domain" description="Helix-turn-helix" evidence="1">
    <location>
        <begin position="7"/>
        <end position="57"/>
    </location>
</feature>
<dbReference type="InterPro" id="IPR041657">
    <property type="entry name" value="HTH_17"/>
</dbReference>
<comment type="caution">
    <text evidence="2">The sequence shown here is derived from an EMBL/GenBank/DDBJ whole genome shotgun (WGS) entry which is preliminary data.</text>
</comment>
<evidence type="ECO:0000259" key="1">
    <source>
        <dbReference type="Pfam" id="PF12728"/>
    </source>
</evidence>
<dbReference type="AlphaFoldDB" id="A0A7W7ZCW8"/>